<evidence type="ECO:0000313" key="2">
    <source>
        <dbReference type="Proteomes" id="UP000256491"/>
    </source>
</evidence>
<dbReference type="Proteomes" id="UP000256491">
    <property type="component" value="Unassembled WGS sequence"/>
</dbReference>
<dbReference type="EMBL" id="QNUF01000013">
    <property type="protein sequence ID" value="REC74834.1"/>
    <property type="molecule type" value="Genomic_DNA"/>
</dbReference>
<name>A0ABX9IKE7_9FLAO</name>
<sequence>MENNSNNNMHKKPLRRNSERFLFYLVSSPEISIHKKSIVMEEHLETQYVKRTQRDYNLSLKLQIVKEIEAGKSGI</sequence>
<gene>
    <name evidence="1" type="ORF">DRF57_12410</name>
</gene>
<organism evidence="1 2">
    <name type="scientific">Chryseobacterium rhizosphaerae</name>
    <dbReference type="NCBI Taxonomy" id="395937"/>
    <lineage>
        <taxon>Bacteria</taxon>
        <taxon>Pseudomonadati</taxon>
        <taxon>Bacteroidota</taxon>
        <taxon>Flavobacteriia</taxon>
        <taxon>Flavobacteriales</taxon>
        <taxon>Weeksellaceae</taxon>
        <taxon>Chryseobacterium group</taxon>
        <taxon>Chryseobacterium</taxon>
    </lineage>
</organism>
<evidence type="ECO:0000313" key="1">
    <source>
        <dbReference type="EMBL" id="REC74834.1"/>
    </source>
</evidence>
<keyword evidence="2" id="KW-1185">Reference proteome</keyword>
<accession>A0ABX9IKE7</accession>
<feature type="non-terminal residue" evidence="1">
    <location>
        <position position="75"/>
    </location>
</feature>
<protein>
    <submittedName>
        <fullName evidence="1">Uncharacterized protein</fullName>
    </submittedName>
</protein>
<comment type="caution">
    <text evidence="1">The sequence shown here is derived from an EMBL/GenBank/DDBJ whole genome shotgun (WGS) entry which is preliminary data.</text>
</comment>
<reference evidence="1 2" key="1">
    <citation type="journal article" date="2010" name="Syst. Appl. Microbiol.">
        <title>Four new species of Chryseobacterium from the rhizosphere of coastal sand dune plants, Chryseobacterium elymi sp. nov., Chryseobacterium hagamense sp. nov., Chryseobacterium lathyri sp. nov. and Chryseobacterium rhizosphaerae sp. nov.</title>
        <authorList>
            <person name="Cho S.H."/>
            <person name="Lee K.S."/>
            <person name="Shin D.S."/>
            <person name="Han J.H."/>
            <person name="Park K.S."/>
            <person name="Lee C.H."/>
            <person name="Park K.H."/>
            <person name="Kim S.B."/>
        </authorList>
    </citation>
    <scope>NUCLEOTIDE SEQUENCE [LARGE SCALE GENOMIC DNA]</scope>
    <source>
        <strain evidence="1 2">KCTC 22548</strain>
    </source>
</reference>
<proteinExistence type="predicted"/>